<comment type="caution">
    <text evidence="7">The sequence shown here is derived from an EMBL/GenBank/DDBJ whole genome shotgun (WGS) entry which is preliminary data.</text>
</comment>
<keyword evidence="8" id="KW-1185">Reference proteome</keyword>
<name>A0AAV5K811_9ROSI</name>
<reference evidence="7 8" key="1">
    <citation type="journal article" date="2021" name="Commun. Biol.">
        <title>The genome of Shorea leprosula (Dipterocarpaceae) highlights the ecological relevance of drought in aseasonal tropical rainforests.</title>
        <authorList>
            <person name="Ng K.K.S."/>
            <person name="Kobayashi M.J."/>
            <person name="Fawcett J.A."/>
            <person name="Hatakeyama M."/>
            <person name="Paape T."/>
            <person name="Ng C.H."/>
            <person name="Ang C.C."/>
            <person name="Tnah L.H."/>
            <person name="Lee C.T."/>
            <person name="Nishiyama T."/>
            <person name="Sese J."/>
            <person name="O'Brien M.J."/>
            <person name="Copetti D."/>
            <person name="Mohd Noor M.I."/>
            <person name="Ong R.C."/>
            <person name="Putra M."/>
            <person name="Sireger I.Z."/>
            <person name="Indrioko S."/>
            <person name="Kosugi Y."/>
            <person name="Izuno A."/>
            <person name="Isagi Y."/>
            <person name="Lee S.L."/>
            <person name="Shimizu K.K."/>
        </authorList>
    </citation>
    <scope>NUCLEOTIDE SEQUENCE [LARGE SCALE GENOMIC DNA]</scope>
    <source>
        <strain evidence="7">214</strain>
    </source>
</reference>
<keyword evidence="3" id="KW-0732">Signal</keyword>
<evidence type="ECO:0000313" key="8">
    <source>
        <dbReference type="Proteomes" id="UP001054252"/>
    </source>
</evidence>
<evidence type="ECO:0000256" key="4">
    <source>
        <dbReference type="ARBA" id="ARBA00022737"/>
    </source>
</evidence>
<keyword evidence="4" id="KW-0677">Repeat</keyword>
<dbReference type="GO" id="GO:0005576">
    <property type="term" value="C:extracellular region"/>
    <property type="evidence" value="ECO:0007669"/>
    <property type="project" value="UniProtKB-SubCell"/>
</dbReference>
<gene>
    <name evidence="7" type="ORF">SLEP1_g29613</name>
</gene>
<dbReference type="EMBL" id="BPVZ01000052">
    <property type="protein sequence ID" value="GKV19335.1"/>
    <property type="molecule type" value="Genomic_DNA"/>
</dbReference>
<dbReference type="Gene3D" id="3.30.200.20">
    <property type="entry name" value="Phosphorylase Kinase, domain 1"/>
    <property type="match status" value="1"/>
</dbReference>
<evidence type="ECO:0000256" key="5">
    <source>
        <dbReference type="ARBA" id="ARBA00038515"/>
    </source>
</evidence>
<dbReference type="PANTHER" id="PTHR32411">
    <property type="entry name" value="CYSTEINE-RICH REPEAT SECRETORY PROTEIN 38-RELATED"/>
    <property type="match status" value="1"/>
</dbReference>
<accession>A0AAV5K811</accession>
<dbReference type="Gene3D" id="3.30.430.20">
    <property type="entry name" value="Gnk2 domain, C-X8-C-X2-C motif"/>
    <property type="match status" value="1"/>
</dbReference>
<dbReference type="PANTHER" id="PTHR32411:SF43">
    <property type="entry name" value="CYSTEINE-RICH REPEAT SECRETORY PROTEIN 38"/>
    <property type="match status" value="1"/>
</dbReference>
<dbReference type="InterPro" id="IPR011009">
    <property type="entry name" value="Kinase-like_dom_sf"/>
</dbReference>
<dbReference type="InterPro" id="IPR038408">
    <property type="entry name" value="GNK2_sf"/>
</dbReference>
<comment type="similarity">
    <text evidence="5">Belongs to the cysteine-rich repeat secretory protein family.</text>
</comment>
<sequence>MSAFRFFPARPHHWSLVPNLPLPFLPQYDQFYQKQHLSIKSQPPPGTPLPPYPPMLLPLAPMGSIIRPPAKTPTGSTVSSSAAAMFQGCLLRYFNASIFSTLSESESVSMWNAQNATDPTRFNGVVAMAMNDAVAEAVSAAKRFARKKANISAFQTLHRLVQCRPDPSTLGCSRCLQGAIASLPSCCSGKLLTGRGRKKYEIVQGYNAVADITTIESLQYDLNLIEAATNNFPDSNRLSEGGFGVVYKGRFTNVQEIAVKRFWTRS</sequence>
<feature type="domain" description="Gnk2-homologous" evidence="6">
    <location>
        <begin position="104"/>
        <end position="210"/>
    </location>
</feature>
<keyword evidence="2" id="KW-0964">Secreted</keyword>
<comment type="subcellular location">
    <subcellularLocation>
        <location evidence="1">Secreted</location>
    </subcellularLocation>
</comment>
<dbReference type="CDD" id="cd23509">
    <property type="entry name" value="Gnk2-like"/>
    <property type="match status" value="1"/>
</dbReference>
<evidence type="ECO:0000256" key="2">
    <source>
        <dbReference type="ARBA" id="ARBA00022525"/>
    </source>
</evidence>
<dbReference type="InterPro" id="IPR050581">
    <property type="entry name" value="CRR_secretory_protein"/>
</dbReference>
<protein>
    <recommendedName>
        <fullName evidence="6">Gnk2-homologous domain-containing protein</fullName>
    </recommendedName>
</protein>
<dbReference type="InterPro" id="IPR002902">
    <property type="entry name" value="GNK2"/>
</dbReference>
<evidence type="ECO:0000259" key="6">
    <source>
        <dbReference type="PROSITE" id="PS51473"/>
    </source>
</evidence>
<proteinExistence type="inferred from homology"/>
<organism evidence="7 8">
    <name type="scientific">Rubroshorea leprosula</name>
    <dbReference type="NCBI Taxonomy" id="152421"/>
    <lineage>
        <taxon>Eukaryota</taxon>
        <taxon>Viridiplantae</taxon>
        <taxon>Streptophyta</taxon>
        <taxon>Embryophyta</taxon>
        <taxon>Tracheophyta</taxon>
        <taxon>Spermatophyta</taxon>
        <taxon>Magnoliopsida</taxon>
        <taxon>eudicotyledons</taxon>
        <taxon>Gunneridae</taxon>
        <taxon>Pentapetalae</taxon>
        <taxon>rosids</taxon>
        <taxon>malvids</taxon>
        <taxon>Malvales</taxon>
        <taxon>Dipterocarpaceae</taxon>
        <taxon>Rubroshorea</taxon>
    </lineage>
</organism>
<evidence type="ECO:0000256" key="1">
    <source>
        <dbReference type="ARBA" id="ARBA00004613"/>
    </source>
</evidence>
<dbReference type="SUPFAM" id="SSF56112">
    <property type="entry name" value="Protein kinase-like (PK-like)"/>
    <property type="match status" value="1"/>
</dbReference>
<dbReference type="PROSITE" id="PS51473">
    <property type="entry name" value="GNK2"/>
    <property type="match status" value="1"/>
</dbReference>
<dbReference type="Proteomes" id="UP001054252">
    <property type="component" value="Unassembled WGS sequence"/>
</dbReference>
<evidence type="ECO:0000256" key="3">
    <source>
        <dbReference type="ARBA" id="ARBA00022729"/>
    </source>
</evidence>
<dbReference type="AlphaFoldDB" id="A0AAV5K811"/>
<evidence type="ECO:0000313" key="7">
    <source>
        <dbReference type="EMBL" id="GKV19335.1"/>
    </source>
</evidence>